<feature type="transmembrane region" description="Helical" evidence="1">
    <location>
        <begin position="124"/>
        <end position="148"/>
    </location>
</feature>
<gene>
    <name evidence="2" type="ORF">PGLA_05565</name>
</gene>
<dbReference type="Pfam" id="PF11085">
    <property type="entry name" value="YqhR"/>
    <property type="match status" value="1"/>
</dbReference>
<organism evidence="2 3">
    <name type="scientific">Paenibacillus glacialis</name>
    <dbReference type="NCBI Taxonomy" id="494026"/>
    <lineage>
        <taxon>Bacteria</taxon>
        <taxon>Bacillati</taxon>
        <taxon>Bacillota</taxon>
        <taxon>Bacilli</taxon>
        <taxon>Bacillales</taxon>
        <taxon>Paenibacillaceae</taxon>
        <taxon>Paenibacillus</taxon>
    </lineage>
</organism>
<keyword evidence="1" id="KW-0812">Transmembrane</keyword>
<comment type="caution">
    <text evidence="2">The sequence shown here is derived from an EMBL/GenBank/DDBJ whole genome shotgun (WGS) entry which is preliminary data.</text>
</comment>
<name>A0A168M2G7_9BACL</name>
<dbReference type="InterPro" id="IPR024563">
    <property type="entry name" value="YqhR"/>
</dbReference>
<keyword evidence="1" id="KW-1133">Transmembrane helix</keyword>
<evidence type="ECO:0000313" key="2">
    <source>
        <dbReference type="EMBL" id="OAB44138.1"/>
    </source>
</evidence>
<dbReference type="STRING" id="494026.PGLA_05565"/>
<dbReference type="Proteomes" id="UP000076967">
    <property type="component" value="Unassembled WGS sequence"/>
</dbReference>
<feature type="transmembrane region" description="Helical" evidence="1">
    <location>
        <begin position="98"/>
        <end position="118"/>
    </location>
</feature>
<feature type="transmembrane region" description="Helical" evidence="1">
    <location>
        <begin position="21"/>
        <end position="42"/>
    </location>
</feature>
<keyword evidence="1" id="KW-0472">Membrane</keyword>
<evidence type="ECO:0000256" key="1">
    <source>
        <dbReference type="SAM" id="Phobius"/>
    </source>
</evidence>
<feature type="transmembrane region" description="Helical" evidence="1">
    <location>
        <begin position="62"/>
        <end position="86"/>
    </location>
</feature>
<dbReference type="RefSeq" id="WP_068529975.1">
    <property type="nucleotide sequence ID" value="NZ_LVJH01000007.1"/>
</dbReference>
<proteinExistence type="predicted"/>
<sequence>MNQHQKSTHTYTNPFTFALELGFFAGIIWGVVHWLFYIFKFTKVIPAYLAEPFFKNQFLKSGAGHLVGLLFFIAFSIVVSLIYVALFRKLKGPWPGMIYGVLWWIIIFVVVGPLFNMVKPLSGLSATTIISEFCIFLLWGLFIGYTIAMEFTDERMREPKKVEG</sequence>
<dbReference type="AlphaFoldDB" id="A0A168M2G7"/>
<evidence type="ECO:0000313" key="3">
    <source>
        <dbReference type="Proteomes" id="UP000076967"/>
    </source>
</evidence>
<accession>A0A168M2G7</accession>
<protein>
    <recommendedName>
        <fullName evidence="4">DUF1440 domain-containing protein</fullName>
    </recommendedName>
</protein>
<keyword evidence="3" id="KW-1185">Reference proteome</keyword>
<dbReference type="OrthoDB" id="2691442at2"/>
<reference evidence="2 3" key="1">
    <citation type="submission" date="2016-03" db="EMBL/GenBank/DDBJ databases">
        <title>Draft genome sequence of Paenibacillus glacialis DSM 22343.</title>
        <authorList>
            <person name="Shin S.-K."/>
            <person name="Yi H."/>
        </authorList>
    </citation>
    <scope>NUCLEOTIDE SEQUENCE [LARGE SCALE GENOMIC DNA]</scope>
    <source>
        <strain evidence="2 3">DSM 22343</strain>
    </source>
</reference>
<dbReference type="EMBL" id="LVJH01000007">
    <property type="protein sequence ID" value="OAB44138.1"/>
    <property type="molecule type" value="Genomic_DNA"/>
</dbReference>
<evidence type="ECO:0008006" key="4">
    <source>
        <dbReference type="Google" id="ProtNLM"/>
    </source>
</evidence>